<evidence type="ECO:0000313" key="6">
    <source>
        <dbReference type="Proteomes" id="UP001072034"/>
    </source>
</evidence>
<keyword evidence="2" id="KW-0521">NADP</keyword>
<dbReference type="PRINTS" id="PR00069">
    <property type="entry name" value="ALDKETRDTASE"/>
</dbReference>
<gene>
    <name evidence="5" type="ORF">OHJ16_15815</name>
</gene>
<dbReference type="PROSITE" id="PS00063">
    <property type="entry name" value="ALDOKETO_REDUCTASE_3"/>
    <property type="match status" value="1"/>
</dbReference>
<dbReference type="InterPro" id="IPR020471">
    <property type="entry name" value="AKR"/>
</dbReference>
<dbReference type="SUPFAM" id="SSF51430">
    <property type="entry name" value="NAD(P)-linked oxidoreductase"/>
    <property type="match status" value="1"/>
</dbReference>
<feature type="domain" description="NADP-dependent oxidoreductase" evidence="4">
    <location>
        <begin position="32"/>
        <end position="268"/>
    </location>
</feature>
<dbReference type="PROSITE" id="PS00062">
    <property type="entry name" value="ALDOKETO_REDUCTASE_2"/>
    <property type="match status" value="1"/>
</dbReference>
<dbReference type="PIRSF" id="PIRSF000097">
    <property type="entry name" value="AKR"/>
    <property type="match status" value="1"/>
</dbReference>
<dbReference type="RefSeq" id="WP_268918692.1">
    <property type="nucleotide sequence ID" value="NZ_JAPTMY010000057.1"/>
</dbReference>
<dbReference type="PANTHER" id="PTHR43827">
    <property type="entry name" value="2,5-DIKETO-D-GLUCONIC ACID REDUCTASE"/>
    <property type="match status" value="1"/>
</dbReference>
<dbReference type="InterPro" id="IPR023210">
    <property type="entry name" value="NADP_OxRdtase_dom"/>
</dbReference>
<dbReference type="EMBL" id="JAPTMY010000057">
    <property type="protein sequence ID" value="MCZ0859499.1"/>
    <property type="molecule type" value="Genomic_DNA"/>
</dbReference>
<evidence type="ECO:0000256" key="3">
    <source>
        <dbReference type="ARBA" id="ARBA00023002"/>
    </source>
</evidence>
<sequence>MASRSIPTTPTIPTITLSNGVAIPQIGYGVFQTPPEETEHAVREALEVGYRHIDTAQAYRNEEGVGAAVAASGLPREEVFLTTKIWITSSGEERAARSIDDSLRRLGTDYIDLLLVHQPFGDYYGTYRAMEKALEVGRTRAIGVSNFHPDRFVDLAENVEVAPAVNQMETHVFNQQANSRTWYARYGTALEAWGPLAQGRNNIFTHPVLCAIGDKHGRTAAQVALRYLLQRDVIIIPKSVHRERMVANLDILDFQLDDADLAAIAALDEGKSLFIDHTDPESVKFLLGYLSD</sequence>
<dbReference type="PROSITE" id="PS00798">
    <property type="entry name" value="ALDOKETO_REDUCTASE_1"/>
    <property type="match status" value="1"/>
</dbReference>
<dbReference type="Proteomes" id="UP001072034">
    <property type="component" value="Unassembled WGS sequence"/>
</dbReference>
<evidence type="ECO:0000256" key="2">
    <source>
        <dbReference type="ARBA" id="ARBA00022857"/>
    </source>
</evidence>
<dbReference type="CDD" id="cd19133">
    <property type="entry name" value="AKR_AKR5F1"/>
    <property type="match status" value="1"/>
</dbReference>
<dbReference type="PANTHER" id="PTHR43827:SF3">
    <property type="entry name" value="NADP-DEPENDENT OXIDOREDUCTASE DOMAIN-CONTAINING PROTEIN"/>
    <property type="match status" value="1"/>
</dbReference>
<dbReference type="Pfam" id="PF00248">
    <property type="entry name" value="Aldo_ket_red"/>
    <property type="match status" value="1"/>
</dbReference>
<evidence type="ECO:0000259" key="4">
    <source>
        <dbReference type="Pfam" id="PF00248"/>
    </source>
</evidence>
<accession>A0ABT4ICL8</accession>
<keyword evidence="6" id="KW-1185">Reference proteome</keyword>
<dbReference type="InterPro" id="IPR036812">
    <property type="entry name" value="NAD(P)_OxRdtase_dom_sf"/>
</dbReference>
<protein>
    <submittedName>
        <fullName evidence="5">Aldo/keto reductase</fullName>
    </submittedName>
</protein>
<dbReference type="InterPro" id="IPR018170">
    <property type="entry name" value="Aldo/ket_reductase_CS"/>
</dbReference>
<evidence type="ECO:0000256" key="1">
    <source>
        <dbReference type="ARBA" id="ARBA00007905"/>
    </source>
</evidence>
<comment type="similarity">
    <text evidence="1">Belongs to the aldo/keto reductase family.</text>
</comment>
<proteinExistence type="inferred from homology"/>
<reference evidence="5" key="1">
    <citation type="submission" date="2022-10" db="EMBL/GenBank/DDBJ databases">
        <title>Genome sequence of Actinomyces israelii ATCC 10048.</title>
        <authorList>
            <person name="Watt R.M."/>
            <person name="Tong W.M."/>
        </authorList>
    </citation>
    <scope>NUCLEOTIDE SEQUENCE</scope>
    <source>
        <strain evidence="5">ATCC 10048</strain>
    </source>
</reference>
<comment type="caution">
    <text evidence="5">The sequence shown here is derived from an EMBL/GenBank/DDBJ whole genome shotgun (WGS) entry which is preliminary data.</text>
</comment>
<keyword evidence="3" id="KW-0560">Oxidoreductase</keyword>
<dbReference type="Gene3D" id="3.20.20.100">
    <property type="entry name" value="NADP-dependent oxidoreductase domain"/>
    <property type="match status" value="1"/>
</dbReference>
<name>A0ABT4ICL8_9ACTO</name>
<organism evidence="5 6">
    <name type="scientific">Actinomyces israelii</name>
    <dbReference type="NCBI Taxonomy" id="1659"/>
    <lineage>
        <taxon>Bacteria</taxon>
        <taxon>Bacillati</taxon>
        <taxon>Actinomycetota</taxon>
        <taxon>Actinomycetes</taxon>
        <taxon>Actinomycetales</taxon>
        <taxon>Actinomycetaceae</taxon>
        <taxon>Actinomyces</taxon>
    </lineage>
</organism>
<evidence type="ECO:0000313" key="5">
    <source>
        <dbReference type="EMBL" id="MCZ0859499.1"/>
    </source>
</evidence>